<dbReference type="KEGG" id="bsto:C0V70_17060"/>
<keyword evidence="1" id="KW-0145">Chemotaxis</keyword>
<evidence type="ECO:0000313" key="3">
    <source>
        <dbReference type="EMBL" id="AUN99785.1"/>
    </source>
</evidence>
<dbReference type="GO" id="GO:0006935">
    <property type="term" value="P:chemotaxis"/>
    <property type="evidence" value="ECO:0007669"/>
    <property type="project" value="UniProtKB-KW"/>
</dbReference>
<gene>
    <name evidence="3" type="ORF">C0V70_17060</name>
</gene>
<dbReference type="SUPFAM" id="SSF58104">
    <property type="entry name" value="Methyl-accepting chemotaxis protein (MCP) signaling domain"/>
    <property type="match status" value="1"/>
</dbReference>
<dbReference type="GO" id="GO:0005886">
    <property type="term" value="C:plasma membrane"/>
    <property type="evidence" value="ECO:0007669"/>
    <property type="project" value="TreeGrafter"/>
</dbReference>
<dbReference type="SMART" id="SM00283">
    <property type="entry name" value="MA"/>
    <property type="match status" value="1"/>
</dbReference>
<reference evidence="3 4" key="1">
    <citation type="submission" date="2018-01" db="EMBL/GenBank/DDBJ databases">
        <title>Complete genome sequence of Bacteriovorax stolpii DSM12778.</title>
        <authorList>
            <person name="Tang B."/>
            <person name="Chang J."/>
        </authorList>
    </citation>
    <scope>NUCLEOTIDE SEQUENCE [LARGE SCALE GENOMIC DNA]</scope>
    <source>
        <strain evidence="3 4">DSM 12778</strain>
    </source>
</reference>
<dbReference type="PANTHER" id="PTHR43531">
    <property type="entry name" value="PROTEIN ICFG"/>
    <property type="match status" value="1"/>
</dbReference>
<evidence type="ECO:0000256" key="1">
    <source>
        <dbReference type="ARBA" id="ARBA00022500"/>
    </source>
</evidence>
<dbReference type="InterPro" id="IPR004089">
    <property type="entry name" value="MCPsignal_dom"/>
</dbReference>
<dbReference type="OrthoDB" id="5288115at2"/>
<evidence type="ECO:0000256" key="2">
    <source>
        <dbReference type="ARBA" id="ARBA00029447"/>
    </source>
</evidence>
<name>A0A2K9NXH9_BACTC</name>
<sequence>MKFNLSLSTKLFINNIFYAIPILVLLYLMFNSYDKDLVFGRKEQMGNEIQRTTMNLINLVVENKKYTPAMEPLMADVLKQFNKFESDLLLDDGSLAERKREHINKIALTKTFEDFKASKVEPYKVLKDLRDLVVHTGDTSNLILDPDLDSYYLMDITLLAAPQIADRFYEVDGLLAEFAAHSTVPMTTEEQVKTAVFLSMLRESDWGRIYADAGTSINEDKNFYGVNSKLQKEVKEQGEKADALFKQYFALLEEISKGNKAKAVEAHAMTPKMVETAHGFYLLTNEVLTELLLTRDGSIVDARNKATTIGIGAILIALIVSIATSKNFKEGSKRISTALRQLTGAVAINADASEKLTESSNSLSSVSSQQAAAVQETVSSLHEINAMSEKNFESIKISSMKSEEGKEQAINGKESIYKMASTIKEIAESNQEFFKEINSSSEELKTIIKIISDISERTKVINDIVFQTRLLSFNASVEAARAGEHGKGFAVVAEEIGKLASVSGASAKEINDILALANTQVESIITKMSSRVVELTAKASAQLDSGERITKECVTSLNEIVDNITELSSMMNEISMAITEQTKGYSEITKAIDQIDEGVHHGLGLSQETSEHAQKLTGQVVELKRIVGTIEREVLGVEQAA</sequence>
<dbReference type="InterPro" id="IPR051310">
    <property type="entry name" value="MCP_chemotaxis"/>
</dbReference>
<evidence type="ECO:0000313" key="4">
    <source>
        <dbReference type="Proteomes" id="UP000235584"/>
    </source>
</evidence>
<dbReference type="EMBL" id="CP025704">
    <property type="protein sequence ID" value="AUN99785.1"/>
    <property type="molecule type" value="Genomic_DNA"/>
</dbReference>
<accession>A0A2K9NXH9</accession>
<dbReference type="PANTHER" id="PTHR43531:SF11">
    <property type="entry name" value="METHYL-ACCEPTING CHEMOTAXIS PROTEIN 3"/>
    <property type="match status" value="1"/>
</dbReference>
<dbReference type="Pfam" id="PF00015">
    <property type="entry name" value="MCPsignal"/>
    <property type="match status" value="1"/>
</dbReference>
<proteinExistence type="inferred from homology"/>
<dbReference type="GO" id="GO:0007165">
    <property type="term" value="P:signal transduction"/>
    <property type="evidence" value="ECO:0007669"/>
    <property type="project" value="InterPro"/>
</dbReference>
<keyword evidence="4" id="KW-1185">Reference proteome</keyword>
<comment type="similarity">
    <text evidence="2">Belongs to the methyl-accepting chemotaxis (MCP) protein family.</text>
</comment>
<protein>
    <submittedName>
        <fullName evidence="3">Uncharacterized protein</fullName>
    </submittedName>
</protein>
<organism evidence="3 4">
    <name type="scientific">Bacteriovorax stolpii</name>
    <name type="common">Bdellovibrio stolpii</name>
    <dbReference type="NCBI Taxonomy" id="960"/>
    <lineage>
        <taxon>Bacteria</taxon>
        <taxon>Pseudomonadati</taxon>
        <taxon>Bdellovibrionota</taxon>
        <taxon>Bacteriovoracia</taxon>
        <taxon>Bacteriovoracales</taxon>
        <taxon>Bacteriovoracaceae</taxon>
        <taxon>Bacteriovorax</taxon>
    </lineage>
</organism>
<dbReference type="Gene3D" id="1.10.287.950">
    <property type="entry name" value="Methyl-accepting chemotaxis protein"/>
    <property type="match status" value="1"/>
</dbReference>
<dbReference type="PROSITE" id="PS50111">
    <property type="entry name" value="CHEMOTAXIS_TRANSDUC_2"/>
    <property type="match status" value="1"/>
</dbReference>
<dbReference type="RefSeq" id="WP_102245074.1">
    <property type="nucleotide sequence ID" value="NZ_CP025704.1"/>
</dbReference>
<dbReference type="AlphaFoldDB" id="A0A2K9NXH9"/>
<dbReference type="GO" id="GO:0004888">
    <property type="term" value="F:transmembrane signaling receptor activity"/>
    <property type="evidence" value="ECO:0007669"/>
    <property type="project" value="TreeGrafter"/>
</dbReference>
<dbReference type="Proteomes" id="UP000235584">
    <property type="component" value="Chromosome"/>
</dbReference>